<proteinExistence type="predicted"/>
<dbReference type="RefSeq" id="WP_187422875.1">
    <property type="nucleotide sequence ID" value="NZ_CP060637.1"/>
</dbReference>
<dbReference type="Gene3D" id="1.20.120.1490">
    <property type="match status" value="1"/>
</dbReference>
<dbReference type="AlphaFoldDB" id="A0A7G9GWJ8"/>
<dbReference type="EMBL" id="CP060637">
    <property type="protein sequence ID" value="QNM15180.1"/>
    <property type="molecule type" value="Genomic_DNA"/>
</dbReference>
<name>A0A7G9GWJ8_9FUSO</name>
<dbReference type="KEGG" id="fho:H9Q81_09765"/>
<keyword evidence="2" id="KW-1185">Reference proteome</keyword>
<reference evidence="1 2" key="1">
    <citation type="submission" date="2020-08" db="EMBL/GenBank/DDBJ databases">
        <authorList>
            <person name="Liu C."/>
            <person name="Sun Q."/>
        </authorList>
    </citation>
    <scope>NUCLEOTIDE SEQUENCE [LARGE SCALE GENOMIC DNA]</scope>
    <source>
        <strain evidence="1 2">NSJ-57</strain>
    </source>
</reference>
<organism evidence="1 2">
    <name type="scientific">Fusobacterium hominis</name>
    <dbReference type="NCBI Taxonomy" id="2764326"/>
    <lineage>
        <taxon>Bacteria</taxon>
        <taxon>Fusobacteriati</taxon>
        <taxon>Fusobacteriota</taxon>
        <taxon>Fusobacteriia</taxon>
        <taxon>Fusobacteriales</taxon>
        <taxon>Fusobacteriaceae</taxon>
        <taxon>Fusobacterium</taxon>
    </lineage>
</organism>
<dbReference type="Proteomes" id="UP000515913">
    <property type="component" value="Chromosome"/>
</dbReference>
<protein>
    <submittedName>
        <fullName evidence="1">Uncharacterized protein</fullName>
    </submittedName>
</protein>
<accession>A0A7G9GWJ8</accession>
<gene>
    <name evidence="1" type="ORF">H9Q81_09765</name>
</gene>
<evidence type="ECO:0000313" key="2">
    <source>
        <dbReference type="Proteomes" id="UP000515913"/>
    </source>
</evidence>
<sequence length="107" mass="13190">MALKIYSKDVKEDTRHVDVKHEVINFEPNEISDLRDDLLEEFNDIKTELILLRTQIQTEMRKDVPDWDKIRKMNTEQFRLQNILNEKKYEYRETVRFMKMKNKLDEK</sequence>
<evidence type="ECO:0000313" key="1">
    <source>
        <dbReference type="EMBL" id="QNM15180.1"/>
    </source>
</evidence>